<gene>
    <name evidence="7" type="ORF">ENV02_01200</name>
</gene>
<comment type="cofactor">
    <cofactor evidence="2">
        <name>pyridoxal 5'-phosphate</name>
        <dbReference type="ChEBI" id="CHEBI:597326"/>
    </cofactor>
</comment>
<dbReference type="InterPro" id="IPR015424">
    <property type="entry name" value="PyrdxlP-dep_Trfase"/>
</dbReference>
<comment type="catalytic activity">
    <reaction evidence="1">
        <text>(S)-4-amino-5-oxopentanoate = 5-aminolevulinate</text>
        <dbReference type="Rhea" id="RHEA:14265"/>
        <dbReference type="ChEBI" id="CHEBI:57501"/>
        <dbReference type="ChEBI" id="CHEBI:356416"/>
        <dbReference type="EC" id="5.4.3.8"/>
    </reaction>
</comment>
<comment type="caution">
    <text evidence="7">The sequence shown here is derived from an EMBL/GenBank/DDBJ whole genome shotgun (WGS) entry which is preliminary data.</text>
</comment>
<dbReference type="GO" id="GO:0030170">
    <property type="term" value="F:pyridoxal phosphate binding"/>
    <property type="evidence" value="ECO:0007669"/>
    <property type="project" value="InterPro"/>
</dbReference>
<proteinExistence type="inferred from homology"/>
<keyword evidence="7" id="KW-0808">Transferase</keyword>
<accession>A0A7J3QDB4</accession>
<keyword evidence="7" id="KW-0032">Aminotransferase</keyword>
<evidence type="ECO:0000313" key="7">
    <source>
        <dbReference type="EMBL" id="HGV66420.1"/>
    </source>
</evidence>
<organism evidence="7">
    <name type="scientific">Ignisphaera aggregans</name>
    <dbReference type="NCBI Taxonomy" id="334771"/>
    <lineage>
        <taxon>Archaea</taxon>
        <taxon>Thermoproteota</taxon>
        <taxon>Thermoprotei</taxon>
        <taxon>Desulfurococcales</taxon>
        <taxon>Desulfurococcaceae</taxon>
        <taxon>Ignisphaera</taxon>
    </lineage>
</organism>
<dbReference type="PROSITE" id="PS00600">
    <property type="entry name" value="AA_TRANSFER_CLASS_3"/>
    <property type="match status" value="1"/>
</dbReference>
<dbReference type="InterPro" id="IPR015421">
    <property type="entry name" value="PyrdxlP-dep_Trfase_major"/>
</dbReference>
<dbReference type="Pfam" id="PF00202">
    <property type="entry name" value="Aminotran_3"/>
    <property type="match status" value="1"/>
</dbReference>
<dbReference type="CDD" id="cd00610">
    <property type="entry name" value="OAT_like"/>
    <property type="match status" value="1"/>
</dbReference>
<reference evidence="7" key="1">
    <citation type="journal article" date="2020" name="mSystems">
        <title>Genome- and Community-Level Interaction Insights into Carbon Utilization and Element Cycling Functions of Hydrothermarchaeota in Hydrothermal Sediment.</title>
        <authorList>
            <person name="Zhou Z."/>
            <person name="Liu Y."/>
            <person name="Xu W."/>
            <person name="Pan J."/>
            <person name="Luo Z.H."/>
            <person name="Li M."/>
        </authorList>
    </citation>
    <scope>NUCLEOTIDE SEQUENCE [LARGE SCALE GENOMIC DNA]</scope>
    <source>
        <strain evidence="7">SpSt-721</strain>
    </source>
</reference>
<sequence length="439" mass="50319">MSRYLKTYEDMTSKSRELFERASRFIPGGVVYHIRFFHPYPIYVIKAKETYVWDVDGNKYEDYWMGHGTHILGHSPDFVIDKVYEVSRYGTHFGFENIYAIEYAELLTKIIPNCDMVKFTNSGTEANMYAIRLARTYTKRRYIVKIKGGWHGGLDQLHTGVSPPFTGPESAGLPEDLIRYTISISYNDLDELERVLKSYDVAAVIIEPVPGAGGCIEPVEGYLKGVRELVDRYGSLLIFDEVITGFRLSLGGAQEYFNVKADIVTLGKIIGGGMPGAGAFCGKGEIMSLLNHIKYPDPRNRSFHGGTFTGNPITIVAGFTLVNYLNRNKEMYTSFNGMWSNIAKEMDKICEEYNRLCWITNVGNMLGIHFTKSKPRNIEEAYYLRYSSKIYEALHLYMRINKILYLSEKMPHLMPSMIHSRDQAKRFVDIFTKFLYELK</sequence>
<evidence type="ECO:0000256" key="3">
    <source>
        <dbReference type="ARBA" id="ARBA00022898"/>
    </source>
</evidence>
<comment type="pathway">
    <text evidence="5">Porphyrin-containing compound metabolism.</text>
</comment>
<evidence type="ECO:0000256" key="2">
    <source>
        <dbReference type="ARBA" id="ARBA00001933"/>
    </source>
</evidence>
<name>A0A7J3QDB4_9CREN</name>
<dbReference type="GO" id="GO:0008483">
    <property type="term" value="F:transaminase activity"/>
    <property type="evidence" value="ECO:0007669"/>
    <property type="project" value="UniProtKB-KW"/>
</dbReference>
<evidence type="ECO:0000256" key="1">
    <source>
        <dbReference type="ARBA" id="ARBA00001579"/>
    </source>
</evidence>
<dbReference type="InterPro" id="IPR005814">
    <property type="entry name" value="Aminotrans_3"/>
</dbReference>
<dbReference type="EMBL" id="DTET01000063">
    <property type="protein sequence ID" value="HGV66420.1"/>
    <property type="molecule type" value="Genomic_DNA"/>
</dbReference>
<dbReference type="Gene3D" id="3.40.640.10">
    <property type="entry name" value="Type I PLP-dependent aspartate aminotransferase-like (Major domain)"/>
    <property type="match status" value="1"/>
</dbReference>
<dbReference type="PANTHER" id="PTHR43713">
    <property type="entry name" value="GLUTAMATE-1-SEMIALDEHYDE 2,1-AMINOMUTASE"/>
    <property type="match status" value="1"/>
</dbReference>
<keyword evidence="3 6" id="KW-0663">Pyridoxal phosphate</keyword>
<dbReference type="GO" id="GO:0042286">
    <property type="term" value="F:glutamate-1-semialdehyde 2,1-aminomutase activity"/>
    <property type="evidence" value="ECO:0007669"/>
    <property type="project" value="UniProtKB-EC"/>
</dbReference>
<comment type="similarity">
    <text evidence="6">Belongs to the class-III pyridoxal-phosphate-dependent aminotransferase family.</text>
</comment>
<evidence type="ECO:0000256" key="4">
    <source>
        <dbReference type="ARBA" id="ARBA00023235"/>
    </source>
</evidence>
<dbReference type="PANTHER" id="PTHR43713:SF3">
    <property type="entry name" value="GLUTAMATE-1-SEMIALDEHYDE 2,1-AMINOMUTASE 1, CHLOROPLASTIC-RELATED"/>
    <property type="match status" value="1"/>
</dbReference>
<dbReference type="Gene3D" id="3.90.1150.10">
    <property type="entry name" value="Aspartate Aminotransferase, domain 1"/>
    <property type="match status" value="1"/>
</dbReference>
<dbReference type="InterPro" id="IPR015422">
    <property type="entry name" value="PyrdxlP-dep_Trfase_small"/>
</dbReference>
<keyword evidence="4" id="KW-0413">Isomerase</keyword>
<evidence type="ECO:0000256" key="5">
    <source>
        <dbReference type="ARBA" id="ARBA00023444"/>
    </source>
</evidence>
<dbReference type="SUPFAM" id="SSF53383">
    <property type="entry name" value="PLP-dependent transferases"/>
    <property type="match status" value="1"/>
</dbReference>
<evidence type="ECO:0000256" key="6">
    <source>
        <dbReference type="RuleBase" id="RU003560"/>
    </source>
</evidence>
<protein>
    <submittedName>
        <fullName evidence="7">Aspartate aminotransferase family protein</fullName>
    </submittedName>
</protein>
<dbReference type="InterPro" id="IPR049704">
    <property type="entry name" value="Aminotrans_3_PPA_site"/>
</dbReference>
<dbReference type="AlphaFoldDB" id="A0A7J3QDB4"/>